<gene>
    <name evidence="1" type="ordered locus">MHF_1209</name>
</gene>
<evidence type="ECO:0000313" key="1">
    <source>
        <dbReference type="EMBL" id="AEG73449.1"/>
    </source>
</evidence>
<dbReference type="STRING" id="859194.MHF_1209"/>
<organism evidence="1 2">
    <name type="scientific">Mycoplasma haemofelis (strain Ohio2)</name>
    <dbReference type="NCBI Taxonomy" id="859194"/>
    <lineage>
        <taxon>Bacteria</taxon>
        <taxon>Bacillati</taxon>
        <taxon>Mycoplasmatota</taxon>
        <taxon>Mollicutes</taxon>
        <taxon>Mycoplasmataceae</taxon>
        <taxon>Mycoplasma</taxon>
    </lineage>
</organism>
<dbReference type="EMBL" id="CP002808">
    <property type="protein sequence ID" value="AEG73449.1"/>
    <property type="molecule type" value="Genomic_DNA"/>
</dbReference>
<dbReference type="Proteomes" id="UP000007952">
    <property type="component" value="Chromosome"/>
</dbReference>
<reference evidence="1 2" key="1">
    <citation type="journal article" date="2011" name="J. Bacteriol.">
        <title>Complete genome sequences of two hemotropic Mycoplasmas, Mycoplasma haemofelis strain Ohio2 and Mycoplasma suis strain Illinois.</title>
        <authorList>
            <person name="Messick J.B."/>
            <person name="Santos A.P."/>
            <person name="Guimaraes A.M."/>
        </authorList>
    </citation>
    <scope>NUCLEOTIDE SEQUENCE [LARGE SCALE GENOMIC DNA]</scope>
    <source>
        <strain evidence="1 2">Ohio2</strain>
    </source>
</reference>
<dbReference type="BioCyc" id="MHAE859194:G1GR7-1201-MONOMER"/>
<dbReference type="AlphaFoldDB" id="F6FJU4"/>
<name>F6FJU4_MYCHI</name>
<sequence>MALSTAAKSALGIGTVGGVAGSAIGTNYLLNKDPSIPELIKSKNPEKRLLDKNSSTEAWKAAWKAYREANKNKEKDIWSIEGWTKGNPAADEAAPEAFKKGCESKIAGSSELYDEVVLYCTRKTVLADLVGDDSKRKLLTKVEGGNTAEWKAVWEEYKKSGTTHNGSGNDAWKLTDWTSVSSKPEAASTFMDKCKANSETEGYDTSVSLYQQLLKYCTTEIKE</sequence>
<reference key="2">
    <citation type="submission" date="2011-05" db="EMBL/GenBank/DDBJ databases">
        <title>The Genome of Mycoplasma haemofelis Strain Ohio2, a pathogenic hemoplasma of the cat.</title>
        <authorList>
            <person name="Santos A.P."/>
            <person name="Guimaraes A.M.S."/>
            <person name="SanMiguel P.J."/>
            <person name="Martin S.W."/>
            <person name="Messick J.B."/>
        </authorList>
    </citation>
    <scope>NUCLEOTIDE SEQUENCE</scope>
    <source>
        <strain>Ohio2</strain>
    </source>
</reference>
<evidence type="ECO:0000313" key="2">
    <source>
        <dbReference type="Proteomes" id="UP000007952"/>
    </source>
</evidence>
<dbReference type="HOGENOM" id="CLU_098620_0_0_14"/>
<dbReference type="KEGG" id="mhf:MHF_1209"/>
<protein>
    <submittedName>
        <fullName evidence="1">Uncharacterized protein</fullName>
    </submittedName>
</protein>
<accession>F6FJU4</accession>
<proteinExistence type="predicted"/>